<dbReference type="PATRIC" id="fig|999432.5.peg.229"/>
<dbReference type="Pfam" id="PF00535">
    <property type="entry name" value="Glycos_transf_2"/>
    <property type="match status" value="1"/>
</dbReference>
<organism evidence="2">
    <name type="scientific">Treponema denticola H-22</name>
    <dbReference type="NCBI Taxonomy" id="999432"/>
    <lineage>
        <taxon>Bacteria</taxon>
        <taxon>Pseudomonadati</taxon>
        <taxon>Spirochaetota</taxon>
        <taxon>Spirochaetia</taxon>
        <taxon>Spirochaetales</taxon>
        <taxon>Treponemataceae</taxon>
        <taxon>Treponema</taxon>
    </lineage>
</organism>
<comment type="caution">
    <text evidence="2">The sequence shown here is derived from an EMBL/GenBank/DDBJ whole genome shotgun (WGS) entry which is preliminary data.</text>
</comment>
<dbReference type="SUPFAM" id="SSF53448">
    <property type="entry name" value="Nucleotide-diphospho-sugar transferases"/>
    <property type="match status" value="1"/>
</dbReference>
<dbReference type="AlphaFoldDB" id="A0A0E2E832"/>
<proteinExistence type="predicted"/>
<feature type="domain" description="Glycosyltransferase 2-like" evidence="1">
    <location>
        <begin position="4"/>
        <end position="163"/>
    </location>
</feature>
<evidence type="ECO:0000259" key="1">
    <source>
        <dbReference type="Pfam" id="PF00535"/>
    </source>
</evidence>
<name>A0A0E2E832_TREDN</name>
<accession>A0A0E2E832</accession>
<gene>
    <name evidence="2" type="ORF">HMPREF9726_00222</name>
</gene>
<dbReference type="EMBL" id="AGDV01000001">
    <property type="protein sequence ID" value="EMB36030.1"/>
    <property type="molecule type" value="Genomic_DNA"/>
</dbReference>
<dbReference type="Gene3D" id="3.90.550.10">
    <property type="entry name" value="Spore Coat Polysaccharide Biosynthesis Protein SpsA, Chain A"/>
    <property type="match status" value="1"/>
</dbReference>
<evidence type="ECO:0000313" key="2">
    <source>
        <dbReference type="EMBL" id="EMB36030.1"/>
    </source>
</evidence>
<dbReference type="CDD" id="cd00761">
    <property type="entry name" value="Glyco_tranf_GTA_type"/>
    <property type="match status" value="1"/>
</dbReference>
<dbReference type="RefSeq" id="WP_002682802.1">
    <property type="nucleotide sequence ID" value="NZ_CM001795.1"/>
</dbReference>
<dbReference type="PANTHER" id="PTHR22916:SF3">
    <property type="entry name" value="UDP-GLCNAC:BETAGAL BETA-1,3-N-ACETYLGLUCOSAMINYLTRANSFERASE-LIKE PROTEIN 1"/>
    <property type="match status" value="1"/>
</dbReference>
<protein>
    <recommendedName>
        <fullName evidence="1">Glycosyltransferase 2-like domain-containing protein</fullName>
    </recommendedName>
</protein>
<dbReference type="HOGENOM" id="CLU_025996_25_1_12"/>
<dbReference type="InterPro" id="IPR001173">
    <property type="entry name" value="Glyco_trans_2-like"/>
</dbReference>
<dbReference type="Proteomes" id="UP000011705">
    <property type="component" value="Chromosome"/>
</dbReference>
<dbReference type="GO" id="GO:0016758">
    <property type="term" value="F:hexosyltransferase activity"/>
    <property type="evidence" value="ECO:0007669"/>
    <property type="project" value="UniProtKB-ARBA"/>
</dbReference>
<reference evidence="2" key="1">
    <citation type="submission" date="2012-01" db="EMBL/GenBank/DDBJ databases">
        <title>The Genome Sequence of Treponema denticola H-22.</title>
        <authorList>
            <consortium name="The Broad Institute Genome Sequencing Platform"/>
            <person name="Earl A."/>
            <person name="Ward D."/>
            <person name="Feldgarden M."/>
            <person name="Gevers D."/>
            <person name="Blanton J.M."/>
            <person name="Fenno C.J."/>
            <person name="Baranova O.V."/>
            <person name="Mathney J."/>
            <person name="Dewhirst F.E."/>
            <person name="Izard J."/>
            <person name="Young S.K."/>
            <person name="Zeng Q."/>
            <person name="Gargeya S."/>
            <person name="Fitzgerald M."/>
            <person name="Haas B."/>
            <person name="Abouelleil A."/>
            <person name="Alvarado L."/>
            <person name="Arachchi H.M."/>
            <person name="Berlin A."/>
            <person name="Chapman S.B."/>
            <person name="Gearin G."/>
            <person name="Goldberg J."/>
            <person name="Griggs A."/>
            <person name="Gujja S."/>
            <person name="Hansen M."/>
            <person name="Heiman D."/>
            <person name="Howarth C."/>
            <person name="Larimer J."/>
            <person name="Lui A."/>
            <person name="MacDonald P.J.P."/>
            <person name="McCowen C."/>
            <person name="Montmayeur A."/>
            <person name="Murphy C."/>
            <person name="Neiman D."/>
            <person name="Pearson M."/>
            <person name="Priest M."/>
            <person name="Roberts A."/>
            <person name="Saif S."/>
            <person name="Shea T."/>
            <person name="Sisk P."/>
            <person name="Stolte C."/>
            <person name="Sykes S."/>
            <person name="Wortman J."/>
            <person name="Nusbaum C."/>
            <person name="Birren B."/>
        </authorList>
    </citation>
    <scope>NUCLEOTIDE SEQUENCE [LARGE SCALE GENOMIC DNA]</scope>
    <source>
        <strain evidence="2">H-22</strain>
    </source>
</reference>
<sequence length="338" mass="39223">MKFSIIIPIYNRSFFIDKTLSSLLDQTYTDIEIICVDDCSTDESLQKINSYAVKDKRIKVVTHSKNLGPHCARQTGVSNASGDYILFLDCDDALEVSACASLYDILSKTDYDVLEFAYRHKNAKTVSLPVPSITINNLFDSLVYFKNPRAGTVWNKVYKKELLQEAFSKMQLFYSVMGEDLYESVVIAYYAKSYAFINKPLVLYNDESGISNKRNDLSAVKKSLASIKANLNAFNVFFDMYAKEKTDAVVYIERQYFKYVFYIQILMNTQKKDWLNSLNLLFTCFSKDMLLTYEKKIKKTIFGLRLELIKYKINNHLRQLMPYKLKKIIKDIYANFCT</sequence>
<dbReference type="InterPro" id="IPR029044">
    <property type="entry name" value="Nucleotide-diphossugar_trans"/>
</dbReference>
<dbReference type="PANTHER" id="PTHR22916">
    <property type="entry name" value="GLYCOSYLTRANSFERASE"/>
    <property type="match status" value="1"/>
</dbReference>